<evidence type="ECO:0000256" key="4">
    <source>
        <dbReference type="ARBA" id="ARBA00017068"/>
    </source>
</evidence>
<evidence type="ECO:0000256" key="6">
    <source>
        <dbReference type="ARBA" id="ARBA00022842"/>
    </source>
</evidence>
<dbReference type="Proteomes" id="UP000034004">
    <property type="component" value="Unassembled WGS sequence"/>
</dbReference>
<dbReference type="InterPro" id="IPR020810">
    <property type="entry name" value="Enolase_C"/>
</dbReference>
<dbReference type="EC" id="4.2.1.11" evidence="3 9"/>
<gene>
    <name evidence="9" type="primary">eno</name>
    <name evidence="15" type="ORF">UR56_C0002G0061</name>
</gene>
<dbReference type="InterPro" id="IPR036849">
    <property type="entry name" value="Enolase-like_C_sf"/>
</dbReference>
<keyword evidence="8 9" id="KW-0456">Lyase</keyword>
<comment type="pathway">
    <text evidence="1 9">Carbohydrate degradation; glycolysis; pyruvate from D-glyceraldehyde 3-phosphate: step 4/5.</text>
</comment>
<dbReference type="PATRIC" id="fig|1618484.3.peg.97"/>
<feature type="domain" description="Enolase C-terminal TIM barrel" evidence="13">
    <location>
        <begin position="143"/>
        <end position="426"/>
    </location>
</feature>
<dbReference type="GO" id="GO:0009986">
    <property type="term" value="C:cell surface"/>
    <property type="evidence" value="ECO:0007669"/>
    <property type="project" value="UniProtKB-SubCell"/>
</dbReference>
<sequence length="426" mass="46965">MKIKSLQAQEILDSRGFPTIECVTTLEDGSIGWAAIPSGASTGKYEAVELRDHDEKRFNGSGVLKAVESVNTKILSAVKGLEAEDHKKLDQTMIQLDGTENKANLGANAILSVSLSAARAEAVSEKKPLYVYLSKFNPDFKGIYTMPLTMMNVLNGGKHGNWASDIQEYMIFPVGAKNTQESIRMGAEVYQSLKSILKSKGYAIAVGDEGGYAPQFKSNEEPFQILMEAIQKAGYVPGTDIVLGIDGAASEFFKDGKYGLKKEGLVLSTDELVEFYLNLWKKYPIVSMEDVFDQDDWDGFKKLYDKTEGKMQVIGDDLFVTNIKRLQKGIDEKTCNSILIKLNQIGTLTETVDAILMSREAGMTAIVSHRSAETEDVFMADFVVAMGTGQIKTGAPARGERTAKYNQLMRIERELGNKAQFAKFPF</sequence>
<dbReference type="SUPFAM" id="SSF51604">
    <property type="entry name" value="Enolase C-terminal domain-like"/>
    <property type="match status" value="1"/>
</dbReference>
<protein>
    <recommendedName>
        <fullName evidence="4 9">Enolase</fullName>
        <ecNumber evidence="3 9">4.2.1.11</ecNumber>
    </recommendedName>
    <alternativeName>
        <fullName evidence="9">2-phospho-D-glycerate hydro-lyase</fullName>
    </alternativeName>
    <alternativeName>
        <fullName evidence="9">2-phosphoglycerate dehydratase</fullName>
    </alternativeName>
</protein>
<feature type="binding site" evidence="11">
    <location>
        <position position="289"/>
    </location>
    <ligand>
        <name>substrate</name>
    </ligand>
</feature>
<organism evidence="15 16">
    <name type="scientific">Candidatus Roizmanbacteria bacterium GW2011_GWC2_34_23</name>
    <dbReference type="NCBI Taxonomy" id="1618484"/>
    <lineage>
        <taxon>Bacteria</taxon>
        <taxon>Candidatus Roizmaniibacteriota</taxon>
    </lineage>
</organism>
<feature type="active site" description="Proton donor" evidence="9 10">
    <location>
        <position position="209"/>
    </location>
</feature>
<keyword evidence="6 9" id="KW-0460">Magnesium</keyword>
<evidence type="ECO:0000313" key="15">
    <source>
        <dbReference type="EMBL" id="KKP63084.1"/>
    </source>
</evidence>
<name>A0A0G0B199_9BACT</name>
<dbReference type="InterPro" id="IPR020809">
    <property type="entry name" value="Enolase_CS"/>
</dbReference>
<dbReference type="PRINTS" id="PR00148">
    <property type="entry name" value="ENOLASE"/>
</dbReference>
<accession>A0A0G0B199</accession>
<comment type="subcellular location">
    <subcellularLocation>
        <location evidence="9">Cytoplasm</location>
    </subcellularLocation>
    <subcellularLocation>
        <location evidence="9">Secreted</location>
    </subcellularLocation>
    <subcellularLocation>
        <location evidence="9">Cell surface</location>
    </subcellularLocation>
    <text evidence="9">Fractions of enolase are present in both the cytoplasm and on the cell surface.</text>
</comment>
<feature type="domain" description="Enolase N-terminal" evidence="14">
    <location>
        <begin position="3"/>
        <end position="133"/>
    </location>
</feature>
<evidence type="ECO:0000256" key="10">
    <source>
        <dbReference type="PIRSR" id="PIRSR001400-1"/>
    </source>
</evidence>
<dbReference type="SUPFAM" id="SSF54826">
    <property type="entry name" value="Enolase N-terminal domain-like"/>
    <property type="match status" value="1"/>
</dbReference>
<evidence type="ECO:0000256" key="9">
    <source>
        <dbReference type="HAMAP-Rule" id="MF_00318"/>
    </source>
</evidence>
<evidence type="ECO:0000256" key="12">
    <source>
        <dbReference type="PIRSR" id="PIRSR001400-3"/>
    </source>
</evidence>
<dbReference type="AlphaFoldDB" id="A0A0G0B199"/>
<dbReference type="PANTHER" id="PTHR11902:SF1">
    <property type="entry name" value="ENOLASE"/>
    <property type="match status" value="1"/>
</dbReference>
<keyword evidence="7 9" id="KW-0324">Glycolysis</keyword>
<feature type="binding site" evidence="11">
    <location>
        <position position="392"/>
    </location>
    <ligand>
        <name>substrate</name>
    </ligand>
</feature>
<comment type="caution">
    <text evidence="15">The sequence shown here is derived from an EMBL/GenBank/DDBJ whole genome shotgun (WGS) entry which is preliminary data.</text>
</comment>
<dbReference type="Pfam" id="PF03952">
    <property type="entry name" value="Enolase_N"/>
    <property type="match status" value="1"/>
</dbReference>
<comment type="cofactor">
    <cofactor evidence="9">
        <name>Mg(2+)</name>
        <dbReference type="ChEBI" id="CHEBI:18420"/>
    </cofactor>
    <text evidence="9">Binds a second Mg(2+) ion via substrate during catalysis.</text>
</comment>
<comment type="cofactor">
    <cofactor evidence="12">
        <name>Mg(2+)</name>
        <dbReference type="ChEBI" id="CHEBI:18420"/>
    </cofactor>
    <text evidence="12">Mg(2+) is required for catalysis and for stabilizing the dimer.</text>
</comment>
<evidence type="ECO:0000256" key="8">
    <source>
        <dbReference type="ARBA" id="ARBA00023239"/>
    </source>
</evidence>
<dbReference type="PANTHER" id="PTHR11902">
    <property type="entry name" value="ENOLASE"/>
    <property type="match status" value="1"/>
</dbReference>
<feature type="binding site" evidence="9">
    <location>
        <position position="371"/>
    </location>
    <ligand>
        <name>(2R)-2-phosphoglycerate</name>
        <dbReference type="ChEBI" id="CHEBI:58289"/>
    </ligand>
</feature>
<dbReference type="InterPro" id="IPR000941">
    <property type="entry name" value="Enolase"/>
</dbReference>
<evidence type="ECO:0000259" key="14">
    <source>
        <dbReference type="SMART" id="SM01193"/>
    </source>
</evidence>
<dbReference type="PROSITE" id="PS00164">
    <property type="entry name" value="ENOLASE"/>
    <property type="match status" value="1"/>
</dbReference>
<dbReference type="SFLD" id="SFLDF00002">
    <property type="entry name" value="enolase"/>
    <property type="match status" value="1"/>
</dbReference>
<dbReference type="SFLD" id="SFLDS00001">
    <property type="entry name" value="Enolase"/>
    <property type="match status" value="1"/>
</dbReference>
<dbReference type="EMBL" id="LBPR01000002">
    <property type="protein sequence ID" value="KKP63084.1"/>
    <property type="molecule type" value="Genomic_DNA"/>
</dbReference>
<evidence type="ECO:0000259" key="13">
    <source>
        <dbReference type="SMART" id="SM01192"/>
    </source>
</evidence>
<feature type="binding site" evidence="11">
    <location>
        <position position="159"/>
    </location>
    <ligand>
        <name>substrate</name>
    </ligand>
</feature>
<dbReference type="GO" id="GO:0000287">
    <property type="term" value="F:magnesium ion binding"/>
    <property type="evidence" value="ECO:0007669"/>
    <property type="project" value="UniProtKB-UniRule"/>
</dbReference>
<feature type="binding site" evidence="9 12">
    <location>
        <position position="246"/>
    </location>
    <ligand>
        <name>Mg(2+)</name>
        <dbReference type="ChEBI" id="CHEBI:18420"/>
    </ligand>
</feature>
<dbReference type="SMART" id="SM01192">
    <property type="entry name" value="Enolase_C"/>
    <property type="match status" value="1"/>
</dbReference>
<dbReference type="GO" id="GO:0006096">
    <property type="term" value="P:glycolytic process"/>
    <property type="evidence" value="ECO:0007669"/>
    <property type="project" value="UniProtKB-UniRule"/>
</dbReference>
<evidence type="ECO:0000256" key="1">
    <source>
        <dbReference type="ARBA" id="ARBA00005031"/>
    </source>
</evidence>
<dbReference type="GO" id="GO:0000015">
    <property type="term" value="C:phosphopyruvate hydratase complex"/>
    <property type="evidence" value="ECO:0007669"/>
    <property type="project" value="InterPro"/>
</dbReference>
<dbReference type="InterPro" id="IPR020811">
    <property type="entry name" value="Enolase_N"/>
</dbReference>
<dbReference type="SFLD" id="SFLDG00178">
    <property type="entry name" value="enolase"/>
    <property type="match status" value="1"/>
</dbReference>
<comment type="catalytic activity">
    <reaction evidence="9">
        <text>(2R)-2-phosphoglycerate = phosphoenolpyruvate + H2O</text>
        <dbReference type="Rhea" id="RHEA:10164"/>
        <dbReference type="ChEBI" id="CHEBI:15377"/>
        <dbReference type="ChEBI" id="CHEBI:58289"/>
        <dbReference type="ChEBI" id="CHEBI:58702"/>
        <dbReference type="EC" id="4.2.1.11"/>
    </reaction>
</comment>
<evidence type="ECO:0000256" key="3">
    <source>
        <dbReference type="ARBA" id="ARBA00012058"/>
    </source>
</evidence>
<reference evidence="15 16" key="1">
    <citation type="journal article" date="2015" name="Nature">
        <title>rRNA introns, odd ribosomes, and small enigmatic genomes across a large radiation of phyla.</title>
        <authorList>
            <person name="Brown C.T."/>
            <person name="Hug L.A."/>
            <person name="Thomas B.C."/>
            <person name="Sharon I."/>
            <person name="Castelle C.J."/>
            <person name="Singh A."/>
            <person name="Wilkins M.J."/>
            <person name="Williams K.H."/>
            <person name="Banfield J.F."/>
        </authorList>
    </citation>
    <scope>NUCLEOTIDE SEQUENCE [LARGE SCALE GENOMIC DNA]</scope>
</reference>
<keyword evidence="5 9" id="KW-0964">Secreted</keyword>
<dbReference type="Gene3D" id="3.30.390.10">
    <property type="entry name" value="Enolase-like, N-terminal domain"/>
    <property type="match status" value="1"/>
</dbReference>
<keyword evidence="9 12" id="KW-0479">Metal-binding</keyword>
<evidence type="ECO:0000256" key="2">
    <source>
        <dbReference type="ARBA" id="ARBA00009604"/>
    </source>
</evidence>
<dbReference type="InterPro" id="IPR029017">
    <property type="entry name" value="Enolase-like_N"/>
</dbReference>
<feature type="binding site" evidence="9 12">
    <location>
        <position position="316"/>
    </location>
    <ligand>
        <name>Mg(2+)</name>
        <dbReference type="ChEBI" id="CHEBI:18420"/>
    </ligand>
</feature>
<dbReference type="GO" id="GO:0005576">
    <property type="term" value="C:extracellular region"/>
    <property type="evidence" value="ECO:0007669"/>
    <property type="project" value="UniProtKB-SubCell"/>
</dbReference>
<feature type="binding site" evidence="11">
    <location>
        <position position="168"/>
    </location>
    <ligand>
        <name>substrate</name>
    </ligand>
</feature>
<feature type="binding site" evidence="9">
    <location>
        <position position="392"/>
    </location>
    <ligand>
        <name>(2R)-2-phosphoglycerate</name>
        <dbReference type="ChEBI" id="CHEBI:58289"/>
    </ligand>
</feature>
<dbReference type="Gene3D" id="3.20.20.120">
    <property type="entry name" value="Enolase-like C-terminal domain"/>
    <property type="match status" value="1"/>
</dbReference>
<feature type="active site" description="Proton acceptor" evidence="9 10">
    <location>
        <position position="341"/>
    </location>
</feature>
<proteinExistence type="inferred from homology"/>
<evidence type="ECO:0000313" key="16">
    <source>
        <dbReference type="Proteomes" id="UP000034004"/>
    </source>
</evidence>
<dbReference type="CDD" id="cd03313">
    <property type="entry name" value="enolase"/>
    <property type="match status" value="1"/>
</dbReference>
<keyword evidence="9" id="KW-0963">Cytoplasm</keyword>
<feature type="binding site" evidence="9 12">
    <location>
        <position position="289"/>
    </location>
    <ligand>
        <name>Mg(2+)</name>
        <dbReference type="ChEBI" id="CHEBI:18420"/>
    </ligand>
</feature>
<feature type="binding site" evidence="11">
    <location>
        <position position="316"/>
    </location>
    <ligand>
        <name>substrate</name>
    </ligand>
</feature>
<feature type="binding site" evidence="9">
    <location>
        <position position="167"/>
    </location>
    <ligand>
        <name>(2R)-2-phosphoglycerate</name>
        <dbReference type="ChEBI" id="CHEBI:58289"/>
    </ligand>
</feature>
<feature type="binding site" evidence="9">
    <location>
        <position position="370"/>
    </location>
    <ligand>
        <name>(2R)-2-phosphoglycerate</name>
        <dbReference type="ChEBI" id="CHEBI:58289"/>
    </ligand>
</feature>
<feature type="binding site" evidence="11">
    <location>
        <begin position="368"/>
        <end position="371"/>
    </location>
    <ligand>
        <name>substrate</name>
    </ligand>
</feature>
<comment type="similarity">
    <text evidence="2 9">Belongs to the enolase family.</text>
</comment>
<feature type="binding site" evidence="9">
    <location>
        <position position="341"/>
    </location>
    <ligand>
        <name>(2R)-2-phosphoglycerate</name>
        <dbReference type="ChEBI" id="CHEBI:58289"/>
    </ligand>
</feature>
<comment type="function">
    <text evidence="9">Catalyzes the reversible conversion of 2-phosphoglycerate (2-PG) into phosphoenolpyruvate (PEP). It is essential for the degradation of carbohydrates via glycolysis.</text>
</comment>
<dbReference type="PIRSF" id="PIRSF001400">
    <property type="entry name" value="Enolase"/>
    <property type="match status" value="1"/>
</dbReference>
<dbReference type="STRING" id="1618484.UR56_C0002G0061"/>
<dbReference type="SMART" id="SM01193">
    <property type="entry name" value="Enolase_N"/>
    <property type="match status" value="1"/>
</dbReference>
<dbReference type="NCBIfam" id="TIGR01060">
    <property type="entry name" value="eno"/>
    <property type="match status" value="1"/>
</dbReference>
<dbReference type="GO" id="GO:0004634">
    <property type="term" value="F:phosphopyruvate hydratase activity"/>
    <property type="evidence" value="ECO:0007669"/>
    <property type="project" value="UniProtKB-UniRule"/>
</dbReference>
<dbReference type="UniPathway" id="UPA00109">
    <property type="reaction ID" value="UER00187"/>
</dbReference>
<evidence type="ECO:0000256" key="5">
    <source>
        <dbReference type="ARBA" id="ARBA00022525"/>
    </source>
</evidence>
<dbReference type="Pfam" id="PF00113">
    <property type="entry name" value="Enolase_C"/>
    <property type="match status" value="1"/>
</dbReference>
<dbReference type="HAMAP" id="MF_00318">
    <property type="entry name" value="Enolase"/>
    <property type="match status" value="1"/>
</dbReference>
<evidence type="ECO:0000256" key="7">
    <source>
        <dbReference type="ARBA" id="ARBA00023152"/>
    </source>
</evidence>
<evidence type="ECO:0000256" key="11">
    <source>
        <dbReference type="PIRSR" id="PIRSR001400-2"/>
    </source>
</evidence>